<dbReference type="GO" id="GO:0045436">
    <property type="term" value="F:lycopene beta cyclase activity"/>
    <property type="evidence" value="ECO:0007669"/>
    <property type="project" value="InterPro"/>
</dbReference>
<dbReference type="Proteomes" id="UP000032160">
    <property type="component" value="Chromosome I"/>
</dbReference>
<dbReference type="STRING" id="1458461.BN1012_Phect1193"/>
<dbReference type="InterPro" id="IPR010108">
    <property type="entry name" value="Lycopene_cyclase_b/e"/>
</dbReference>
<evidence type="ECO:0000313" key="2">
    <source>
        <dbReference type="EMBL" id="CDO59407.1"/>
    </source>
</evidence>
<proteinExistence type="inferred from homology"/>
<dbReference type="GO" id="GO:0016117">
    <property type="term" value="P:carotenoid biosynthetic process"/>
    <property type="evidence" value="ECO:0007669"/>
    <property type="project" value="InterPro"/>
</dbReference>
<gene>
    <name evidence="2" type="ORF">BN1012_Phect1193</name>
</gene>
<accession>X5MCP7</accession>
<name>X5MCP7_9HYPH</name>
<dbReference type="HOGENOM" id="CLU_698000_0_0_5"/>
<dbReference type="Pfam" id="PF05834">
    <property type="entry name" value="Lycopene_cycl"/>
    <property type="match status" value="1"/>
</dbReference>
<sequence length="396" mass="43862">MSASPHLPNATYDLLLAGAGLANALIVRALKASHPDLKIGIVDRNPHPDPSHTWSFHTSDISDDARAWLDPLIAHEWHGQDVRFPGHARALKTGYASISEEKLRHQLAQDMEATPILEGDVTSLDEEGVTLEDGRHIDAHAVIDGRGQKANTSLAIRFQKFVGQELELEEPHVLTRPVIMDATVPQEDGYRFFYLLPHTPTSLLVEDTRYSDGAELNDDVFRDAIENYATGKGWKIKKVLREERGVLPIALGGNFDAFWEGTPKGTGRSGLAAALFHPVTGYSLPDNVRLAQAIAALPHITSQTVAQTTRAHAKAAWDKRGFYRLLNRMLFDAARPQDRYKVLERFYRLPEPLIARFYAGQTTLADKARILTGKPPVPILAAMRCLKEPKSGVSQP</sequence>
<keyword evidence="3" id="KW-1185">Reference proteome</keyword>
<dbReference type="NCBIfam" id="TIGR01789">
    <property type="entry name" value="lycopene_cycl"/>
    <property type="match status" value="1"/>
</dbReference>
<dbReference type="KEGG" id="pect:BN1012_Phect1193"/>
<dbReference type="GO" id="GO:0016705">
    <property type="term" value="F:oxidoreductase activity, acting on paired donors, with incorporation or reduction of molecular oxygen"/>
    <property type="evidence" value="ECO:0007669"/>
    <property type="project" value="InterPro"/>
</dbReference>
<dbReference type="InterPro" id="IPR008461">
    <property type="entry name" value="CrtY"/>
</dbReference>
<reference evidence="2 3" key="1">
    <citation type="journal article" date="2014" name="Front. Genet.">
        <title>Genome and metabolic network of "Candidatus Phaeomarinobacter ectocarpi" Ec32, a new candidate genus of Alphaproteobacteria frequently associated with brown algae.</title>
        <authorList>
            <person name="Dittami S.M."/>
            <person name="Barbeyron T."/>
            <person name="Boyen C."/>
            <person name="Cambefort J."/>
            <person name="Collet G."/>
            <person name="Delage L."/>
            <person name="Gobet A."/>
            <person name="Groisillier A."/>
            <person name="Leblanc C."/>
            <person name="Michel G."/>
            <person name="Scornet D."/>
            <person name="Siegel A."/>
            <person name="Tapia J.E."/>
            <person name="Tonon T."/>
        </authorList>
    </citation>
    <scope>NUCLEOTIDE SEQUENCE [LARGE SCALE GENOMIC DNA]</scope>
    <source>
        <strain evidence="2 3">Ec32</strain>
    </source>
</reference>
<organism evidence="2 3">
    <name type="scientific">Candidatus Phaeomarinibacter ectocarpi</name>
    <dbReference type="NCBI Taxonomy" id="1458461"/>
    <lineage>
        <taxon>Bacteria</taxon>
        <taxon>Pseudomonadati</taxon>
        <taxon>Pseudomonadota</taxon>
        <taxon>Alphaproteobacteria</taxon>
        <taxon>Hyphomicrobiales</taxon>
        <taxon>Parvibaculaceae</taxon>
        <taxon>Candidatus Phaeomarinibacter</taxon>
    </lineage>
</organism>
<dbReference type="SUPFAM" id="SSF51905">
    <property type="entry name" value="FAD/NAD(P)-binding domain"/>
    <property type="match status" value="1"/>
</dbReference>
<dbReference type="InterPro" id="IPR036188">
    <property type="entry name" value="FAD/NAD-bd_sf"/>
</dbReference>
<evidence type="ECO:0000313" key="3">
    <source>
        <dbReference type="Proteomes" id="UP000032160"/>
    </source>
</evidence>
<evidence type="ECO:0000256" key="1">
    <source>
        <dbReference type="ARBA" id="ARBA00006599"/>
    </source>
</evidence>
<protein>
    <submittedName>
        <fullName evidence="2">Lycopene cyclase</fullName>
    </submittedName>
</protein>
<dbReference type="PATRIC" id="fig|1458461.3.peg.1192"/>
<dbReference type="EMBL" id="HG966617">
    <property type="protein sequence ID" value="CDO59407.1"/>
    <property type="molecule type" value="Genomic_DNA"/>
</dbReference>
<dbReference type="NCBIfam" id="TIGR01790">
    <property type="entry name" value="carotene-cycl"/>
    <property type="match status" value="1"/>
</dbReference>
<dbReference type="AlphaFoldDB" id="X5MCP7"/>
<dbReference type="RefSeq" id="WP_244442904.1">
    <property type="nucleotide sequence ID" value="NZ_HG966617.1"/>
</dbReference>
<comment type="similarity">
    <text evidence="1">Belongs to the lycopene cyclase family.</text>
</comment>